<keyword evidence="1" id="KW-0472">Membrane</keyword>
<sequence>MNTWIKVARYHLVGPASYLMLAWILPFSFAVGAVTAGRARGHDAAGYLASFFIYFAVLGVRTIGRSLPFSLTLGASRRSFYCGTALLGMALALACGLVLTALQAVERATGGWGLSVRFFRVPYLLDGPWPATWLTSAVGLFALFVYGMWCGIVYSRWGLLGTLAFIAMQALVVAAGVVVVTFDHWHLWSAAGGSLVGLTGLGLTGVIAALTVLLLAGGHATIRRVTV</sequence>
<dbReference type="AlphaFoldDB" id="A0A8J7WIP9"/>
<keyword evidence="1" id="KW-1133">Transmembrane helix</keyword>
<name>A0A8J7WIP9_9ACTN</name>
<proteinExistence type="predicted"/>
<feature type="transmembrane region" description="Helical" evidence="1">
    <location>
        <begin position="194"/>
        <end position="216"/>
    </location>
</feature>
<feature type="transmembrane region" description="Helical" evidence="1">
    <location>
        <begin position="131"/>
        <end position="152"/>
    </location>
</feature>
<comment type="caution">
    <text evidence="2">The sequence shown here is derived from an EMBL/GenBank/DDBJ whole genome shotgun (WGS) entry which is preliminary data.</text>
</comment>
<evidence type="ECO:0000313" key="2">
    <source>
        <dbReference type="EMBL" id="MBS2962936.1"/>
    </source>
</evidence>
<dbReference type="Proteomes" id="UP000677913">
    <property type="component" value="Unassembled WGS sequence"/>
</dbReference>
<feature type="transmembrane region" description="Helical" evidence="1">
    <location>
        <begin position="44"/>
        <end position="64"/>
    </location>
</feature>
<keyword evidence="3" id="KW-1185">Reference proteome</keyword>
<protein>
    <submittedName>
        <fullName evidence="2">Uncharacterized protein</fullName>
    </submittedName>
</protein>
<evidence type="ECO:0000256" key="1">
    <source>
        <dbReference type="SAM" id="Phobius"/>
    </source>
</evidence>
<feature type="transmembrane region" description="Helical" evidence="1">
    <location>
        <begin position="159"/>
        <end position="182"/>
    </location>
</feature>
<reference evidence="2" key="1">
    <citation type="submission" date="2021-04" db="EMBL/GenBank/DDBJ databases">
        <title>Genome based classification of Actinospica acidithermotolerans sp. nov., an actinobacterium isolated from an Indonesian hot spring.</title>
        <authorList>
            <person name="Kusuma A.B."/>
            <person name="Putra K.E."/>
            <person name="Nafisah S."/>
            <person name="Loh J."/>
            <person name="Nouioui I."/>
            <person name="Goodfellow M."/>
        </authorList>
    </citation>
    <scope>NUCLEOTIDE SEQUENCE</scope>
    <source>
        <strain evidence="2">DSM 45618</strain>
    </source>
</reference>
<organism evidence="2 3">
    <name type="scientific">Actinocrinis puniceicyclus</name>
    <dbReference type="NCBI Taxonomy" id="977794"/>
    <lineage>
        <taxon>Bacteria</taxon>
        <taxon>Bacillati</taxon>
        <taxon>Actinomycetota</taxon>
        <taxon>Actinomycetes</taxon>
        <taxon>Catenulisporales</taxon>
        <taxon>Actinospicaceae</taxon>
        <taxon>Actinocrinis</taxon>
    </lineage>
</organism>
<dbReference type="RefSeq" id="WP_211466139.1">
    <property type="nucleotide sequence ID" value="NZ_JAGSXH010000017.1"/>
</dbReference>
<gene>
    <name evidence="2" type="ORF">KGA66_07770</name>
</gene>
<dbReference type="EMBL" id="JAGSXH010000017">
    <property type="protein sequence ID" value="MBS2962936.1"/>
    <property type="molecule type" value="Genomic_DNA"/>
</dbReference>
<evidence type="ECO:0000313" key="3">
    <source>
        <dbReference type="Proteomes" id="UP000677913"/>
    </source>
</evidence>
<feature type="transmembrane region" description="Helical" evidence="1">
    <location>
        <begin position="12"/>
        <end position="32"/>
    </location>
</feature>
<accession>A0A8J7WIP9</accession>
<feature type="transmembrane region" description="Helical" evidence="1">
    <location>
        <begin position="85"/>
        <end position="105"/>
    </location>
</feature>
<keyword evidence="1" id="KW-0812">Transmembrane</keyword>